<dbReference type="PROSITE" id="PS51192">
    <property type="entry name" value="HELICASE_ATP_BIND_1"/>
    <property type="match status" value="1"/>
</dbReference>
<evidence type="ECO:0000259" key="4">
    <source>
        <dbReference type="PROSITE" id="PS51194"/>
    </source>
</evidence>
<accession>A0A1Y2AY21</accession>
<dbReference type="InterPro" id="IPR027417">
    <property type="entry name" value="P-loop_NTPase"/>
</dbReference>
<reference evidence="5 6" key="1">
    <citation type="submission" date="2016-07" db="EMBL/GenBank/DDBJ databases">
        <title>Pervasive Adenine N6-methylation of Active Genes in Fungi.</title>
        <authorList>
            <consortium name="DOE Joint Genome Institute"/>
            <person name="Mondo S.J."/>
            <person name="Dannebaum R.O."/>
            <person name="Kuo R.C."/>
            <person name="Labutti K."/>
            <person name="Haridas S."/>
            <person name="Kuo A."/>
            <person name="Salamov A."/>
            <person name="Ahrendt S.R."/>
            <person name="Lipzen A."/>
            <person name="Sullivan W."/>
            <person name="Andreopoulos W.B."/>
            <person name="Clum A."/>
            <person name="Lindquist E."/>
            <person name="Daum C."/>
            <person name="Ramamoorthy G.K."/>
            <person name="Gryganskyi A."/>
            <person name="Culley D."/>
            <person name="Magnuson J.K."/>
            <person name="James T.Y."/>
            <person name="O'Malley M.A."/>
            <person name="Stajich J.E."/>
            <person name="Spatafora J.W."/>
            <person name="Visel A."/>
            <person name="Grigoriev I.V."/>
        </authorList>
    </citation>
    <scope>NUCLEOTIDE SEQUENCE [LARGE SCALE GENOMIC DNA]</scope>
    <source>
        <strain evidence="5 6">68-887.2</strain>
    </source>
</reference>
<evidence type="ECO:0000256" key="1">
    <source>
        <dbReference type="ARBA" id="ARBA00022806"/>
    </source>
</evidence>
<feature type="domain" description="Helicase ATP-binding" evidence="3">
    <location>
        <begin position="104"/>
        <end position="280"/>
    </location>
</feature>
<feature type="region of interest" description="Disordered" evidence="2">
    <location>
        <begin position="683"/>
        <end position="719"/>
    </location>
</feature>
<dbReference type="GO" id="GO:0016787">
    <property type="term" value="F:hydrolase activity"/>
    <property type="evidence" value="ECO:0007669"/>
    <property type="project" value="UniProtKB-KW"/>
</dbReference>
<organism evidence="5 6">
    <name type="scientific">Naematelia encephala</name>
    <dbReference type="NCBI Taxonomy" id="71784"/>
    <lineage>
        <taxon>Eukaryota</taxon>
        <taxon>Fungi</taxon>
        <taxon>Dikarya</taxon>
        <taxon>Basidiomycota</taxon>
        <taxon>Agaricomycotina</taxon>
        <taxon>Tremellomycetes</taxon>
        <taxon>Tremellales</taxon>
        <taxon>Naemateliaceae</taxon>
        <taxon>Naematelia</taxon>
    </lineage>
</organism>
<dbReference type="GO" id="GO:0070125">
    <property type="term" value="P:mitochondrial translational elongation"/>
    <property type="evidence" value="ECO:0007669"/>
    <property type="project" value="TreeGrafter"/>
</dbReference>
<keyword evidence="5" id="KW-0378">Hydrolase</keyword>
<dbReference type="GO" id="GO:0000403">
    <property type="term" value="F:Y-form DNA binding"/>
    <property type="evidence" value="ECO:0007669"/>
    <property type="project" value="TreeGrafter"/>
</dbReference>
<proteinExistence type="predicted"/>
<keyword evidence="1" id="KW-0067">ATP-binding</keyword>
<dbReference type="InterPro" id="IPR014001">
    <property type="entry name" value="Helicase_ATP-bd"/>
</dbReference>
<dbReference type="InterPro" id="IPR006935">
    <property type="entry name" value="Helicase/UvrB_N"/>
</dbReference>
<dbReference type="CDD" id="cd18032">
    <property type="entry name" value="DEXHc_RE_I_III_res"/>
    <property type="match status" value="1"/>
</dbReference>
<feature type="compositionally biased region" description="Basic and acidic residues" evidence="2">
    <location>
        <begin position="690"/>
        <end position="704"/>
    </location>
</feature>
<dbReference type="GO" id="GO:0061749">
    <property type="term" value="F:forked DNA-dependent helicase activity"/>
    <property type="evidence" value="ECO:0007669"/>
    <property type="project" value="TreeGrafter"/>
</dbReference>
<dbReference type="InterPro" id="IPR050742">
    <property type="entry name" value="Helicase_Restrict-Modif_Enz"/>
</dbReference>
<dbReference type="PANTHER" id="PTHR47396:SF1">
    <property type="entry name" value="ATP-DEPENDENT HELICASE IRC3-RELATED"/>
    <property type="match status" value="1"/>
</dbReference>
<keyword evidence="6" id="KW-1185">Reference proteome</keyword>
<dbReference type="InterPro" id="IPR001650">
    <property type="entry name" value="Helicase_C-like"/>
</dbReference>
<dbReference type="Proteomes" id="UP000193986">
    <property type="component" value="Unassembled WGS sequence"/>
</dbReference>
<name>A0A1Y2AY21_9TREE</name>
<dbReference type="SMART" id="SM00490">
    <property type="entry name" value="HELICc"/>
    <property type="match status" value="1"/>
</dbReference>
<evidence type="ECO:0000259" key="3">
    <source>
        <dbReference type="PROSITE" id="PS51192"/>
    </source>
</evidence>
<keyword evidence="1" id="KW-0547">Nucleotide-binding</keyword>
<sequence>MIYKACRGCRHISSLSSAVRVTSRSTVATLRRRVREGISENSSIISCRRTTSSQTNSVPALQDGIAESSSQPEYDIENEASTSSYSSAITLRPYQEDAITKCLDAIQSGKTRIGVSSPTGSGKTTMFMNLIPQVPYSGQGRGRTFILVSSVELANQAEEAVKQLLGDKWTVEVEQSKRKASGAADVTIATYQTLNNIERLRKFDPSKFKLVIVDEAHHAAADSYRRVLHYFNDGVQLHSSLPPITTSDHGCKVPIVGFSATFSRPDQLALSSVFEEIVFHREITSMLQDGWLSPTISTTVKAGLNLDSVKFSKTGDYSTSSLARQVDTLVTNDLIVRTYLHRASHRRSTLIFCVDLTHVANLTQTFRDAGIDARSVSSLTQPLARKQTISAFAKGEFPVLLNCEVLTEGTDIPVIDCIILARPTRSKNLLAQMIGRGLRLSPATGKENCHIIDVVDSMSDGLLVTPTLLGIEHEGLHESVKEREVSTEERGEPNYSDIRVTYIDESDPFGINSARTSTTLPLNKITPNAWVVCGHHKFTLELLQEGWIQVKPNTNSEEPGKFVITRTRQMELEWGMKKHFLETKVLGYADTMERAIQAGDVSATRILGFEAVQALSRRHPWRSKPASEKAIAFLIKFAKIEHEDEDSAMAVQINGRSIPVNALTAGQVSSYIAGIKHGAKGVRGKQQAQEARKQAKVDAKKVKIGEQAQKDLPLPLPSS</sequence>
<dbReference type="FunCoup" id="A0A1Y2AY21">
    <property type="interactions" value="9"/>
</dbReference>
<dbReference type="GO" id="GO:0005759">
    <property type="term" value="C:mitochondrial matrix"/>
    <property type="evidence" value="ECO:0007669"/>
    <property type="project" value="TreeGrafter"/>
</dbReference>
<dbReference type="OrthoDB" id="270584at2759"/>
<dbReference type="CDD" id="cd18799">
    <property type="entry name" value="SF2_C_EcoAI-like"/>
    <property type="match status" value="1"/>
</dbReference>
<dbReference type="EMBL" id="MCFC01000038">
    <property type="protein sequence ID" value="ORY27479.1"/>
    <property type="molecule type" value="Genomic_DNA"/>
</dbReference>
<feature type="domain" description="Helicase C-terminal" evidence="4">
    <location>
        <begin position="335"/>
        <end position="491"/>
    </location>
</feature>
<dbReference type="GO" id="GO:0005524">
    <property type="term" value="F:ATP binding"/>
    <property type="evidence" value="ECO:0007669"/>
    <property type="project" value="InterPro"/>
</dbReference>
<dbReference type="GO" id="GO:0032042">
    <property type="term" value="P:mitochondrial DNA metabolic process"/>
    <property type="evidence" value="ECO:0007669"/>
    <property type="project" value="TreeGrafter"/>
</dbReference>
<comment type="caution">
    <text evidence="5">The sequence shown here is derived from an EMBL/GenBank/DDBJ whole genome shotgun (WGS) entry which is preliminary data.</text>
</comment>
<dbReference type="InParanoid" id="A0A1Y2AY21"/>
<evidence type="ECO:0000313" key="5">
    <source>
        <dbReference type="EMBL" id="ORY27479.1"/>
    </source>
</evidence>
<gene>
    <name evidence="5" type="ORF">BCR39DRAFT_469326</name>
</gene>
<dbReference type="SMART" id="SM00487">
    <property type="entry name" value="DEXDc"/>
    <property type="match status" value="1"/>
</dbReference>
<dbReference type="SUPFAM" id="SSF52540">
    <property type="entry name" value="P-loop containing nucleoside triphosphate hydrolases"/>
    <property type="match status" value="1"/>
</dbReference>
<protein>
    <submittedName>
        <fullName evidence="5">p-loop containing nucleoside triphosphate hydrolase protein</fullName>
    </submittedName>
</protein>
<dbReference type="PANTHER" id="PTHR47396">
    <property type="entry name" value="TYPE I RESTRICTION ENZYME ECOKI R PROTEIN"/>
    <property type="match status" value="1"/>
</dbReference>
<evidence type="ECO:0000313" key="6">
    <source>
        <dbReference type="Proteomes" id="UP000193986"/>
    </source>
</evidence>
<dbReference type="PROSITE" id="PS51194">
    <property type="entry name" value="HELICASE_CTER"/>
    <property type="match status" value="1"/>
</dbReference>
<evidence type="ECO:0000256" key="2">
    <source>
        <dbReference type="SAM" id="MobiDB-lite"/>
    </source>
</evidence>
<dbReference type="Gene3D" id="3.40.50.300">
    <property type="entry name" value="P-loop containing nucleotide triphosphate hydrolases"/>
    <property type="match status" value="2"/>
</dbReference>
<dbReference type="GO" id="GO:0036121">
    <property type="term" value="F:double-stranded DNA helicase activity"/>
    <property type="evidence" value="ECO:0007669"/>
    <property type="project" value="TreeGrafter"/>
</dbReference>
<dbReference type="AlphaFoldDB" id="A0A1Y2AY21"/>
<keyword evidence="1" id="KW-0347">Helicase</keyword>
<dbReference type="Pfam" id="PF04851">
    <property type="entry name" value="ResIII"/>
    <property type="match status" value="1"/>
</dbReference>
<dbReference type="STRING" id="71784.A0A1Y2AY21"/>
<dbReference type="Pfam" id="PF00271">
    <property type="entry name" value="Helicase_C"/>
    <property type="match status" value="1"/>
</dbReference>